<dbReference type="InterPro" id="IPR009057">
    <property type="entry name" value="Homeodomain-like_sf"/>
</dbReference>
<keyword evidence="1" id="KW-0805">Transcription regulation</keyword>
<dbReference type="SUPFAM" id="SSF48498">
    <property type="entry name" value="Tetracyclin repressor-like, C-terminal domain"/>
    <property type="match status" value="1"/>
</dbReference>
<evidence type="ECO:0000313" key="6">
    <source>
        <dbReference type="EMBL" id="PZP00044.1"/>
    </source>
</evidence>
<dbReference type="InterPro" id="IPR004111">
    <property type="entry name" value="Repressor_TetR_C"/>
</dbReference>
<proteinExistence type="predicted"/>
<evidence type="ECO:0000259" key="5">
    <source>
        <dbReference type="PROSITE" id="PS50977"/>
    </source>
</evidence>
<feature type="DNA-binding region" description="H-T-H motif" evidence="4">
    <location>
        <begin position="61"/>
        <end position="80"/>
    </location>
</feature>
<evidence type="ECO:0000256" key="1">
    <source>
        <dbReference type="ARBA" id="ARBA00023015"/>
    </source>
</evidence>
<dbReference type="Proteomes" id="UP000249451">
    <property type="component" value="Unassembled WGS sequence"/>
</dbReference>
<dbReference type="SUPFAM" id="SSF46689">
    <property type="entry name" value="Homeodomain-like"/>
    <property type="match status" value="1"/>
</dbReference>
<dbReference type="PANTHER" id="PTHR30055">
    <property type="entry name" value="HTH-TYPE TRANSCRIPTIONAL REGULATOR RUTR"/>
    <property type="match status" value="1"/>
</dbReference>
<dbReference type="Pfam" id="PF00440">
    <property type="entry name" value="TetR_N"/>
    <property type="match status" value="1"/>
</dbReference>
<reference evidence="6 7" key="1">
    <citation type="submission" date="2017-11" db="EMBL/GenBank/DDBJ databases">
        <title>Infants hospitalized years apart are colonized by the same room-sourced microbial strains.</title>
        <authorList>
            <person name="Brooks B."/>
            <person name="Olm M.R."/>
            <person name="Firek B.A."/>
            <person name="Baker R."/>
            <person name="Thomas B.C."/>
            <person name="Morowitz M.J."/>
            <person name="Banfield J.F."/>
        </authorList>
    </citation>
    <scope>NUCLEOTIDE SEQUENCE [LARGE SCALE GENOMIC DNA]</scope>
    <source>
        <strain evidence="6">S2_012_000_R3_87</strain>
    </source>
</reference>
<dbReference type="PANTHER" id="PTHR30055:SF151">
    <property type="entry name" value="TRANSCRIPTIONAL REGULATORY PROTEIN"/>
    <property type="match status" value="1"/>
</dbReference>
<dbReference type="InterPro" id="IPR036271">
    <property type="entry name" value="Tet_transcr_reg_TetR-rel_C_sf"/>
</dbReference>
<dbReference type="GO" id="GO:0045892">
    <property type="term" value="P:negative regulation of DNA-templated transcription"/>
    <property type="evidence" value="ECO:0007669"/>
    <property type="project" value="InterPro"/>
</dbReference>
<keyword evidence="2 4" id="KW-0238">DNA-binding</keyword>
<evidence type="ECO:0000256" key="4">
    <source>
        <dbReference type="PROSITE-ProRule" id="PRU00335"/>
    </source>
</evidence>
<name>A0A2W5B2M3_9CORY</name>
<dbReference type="InterPro" id="IPR001647">
    <property type="entry name" value="HTH_TetR"/>
</dbReference>
<evidence type="ECO:0000256" key="3">
    <source>
        <dbReference type="ARBA" id="ARBA00023163"/>
    </source>
</evidence>
<dbReference type="InterPro" id="IPR050109">
    <property type="entry name" value="HTH-type_TetR-like_transc_reg"/>
</dbReference>
<sequence>MNYIHFVSRITVQNKRNVRQGFRTVTRTRFKGRPTKPLVSRDKIAQAALTIVGEEGYEKLTMSRIARSLGVGTSALYNHVSGKSDLLALVEDAVMEQVECGPLSAVLAGASERTPHGALIEWAVSYRDVCARHAPLVQFIATTPISGAPRTVEMYELVARVLEHAGVARDNIVPRIVALESFIYGSAYDVHAPTDIFEVLPGSQESAPTLMAAQAAFLPAEDAGEPGANPYADEPFRVGLAALLADLAG</sequence>
<feature type="domain" description="HTH tetR-type" evidence="5">
    <location>
        <begin position="38"/>
        <end position="98"/>
    </location>
</feature>
<dbReference type="PRINTS" id="PR00455">
    <property type="entry name" value="HTHTETR"/>
</dbReference>
<dbReference type="Pfam" id="PF02909">
    <property type="entry name" value="TetR_C_1"/>
    <property type="match status" value="1"/>
</dbReference>
<organism evidence="6 7">
    <name type="scientific">Corynebacterium urealyticum</name>
    <dbReference type="NCBI Taxonomy" id="43771"/>
    <lineage>
        <taxon>Bacteria</taxon>
        <taxon>Bacillati</taxon>
        <taxon>Actinomycetota</taxon>
        <taxon>Actinomycetes</taxon>
        <taxon>Mycobacteriales</taxon>
        <taxon>Corynebacteriaceae</taxon>
        <taxon>Corynebacterium</taxon>
    </lineage>
</organism>
<accession>A0A2W5B2M3</accession>
<keyword evidence="3" id="KW-0804">Transcription</keyword>
<comment type="caution">
    <text evidence="6">The sequence shown here is derived from an EMBL/GenBank/DDBJ whole genome shotgun (WGS) entry which is preliminary data.</text>
</comment>
<evidence type="ECO:0000256" key="2">
    <source>
        <dbReference type="ARBA" id="ARBA00023125"/>
    </source>
</evidence>
<dbReference type="PROSITE" id="PS50977">
    <property type="entry name" value="HTH_TETR_2"/>
    <property type="match status" value="1"/>
</dbReference>
<gene>
    <name evidence="6" type="ORF">DI609_07110</name>
</gene>
<dbReference type="EMBL" id="QFNY01000156">
    <property type="protein sequence ID" value="PZP00044.1"/>
    <property type="molecule type" value="Genomic_DNA"/>
</dbReference>
<dbReference type="GO" id="GO:0000976">
    <property type="term" value="F:transcription cis-regulatory region binding"/>
    <property type="evidence" value="ECO:0007669"/>
    <property type="project" value="TreeGrafter"/>
</dbReference>
<dbReference type="Gene3D" id="1.10.357.10">
    <property type="entry name" value="Tetracycline Repressor, domain 2"/>
    <property type="match status" value="1"/>
</dbReference>
<dbReference type="AlphaFoldDB" id="A0A2W5B2M3"/>
<dbReference type="GO" id="GO:0003700">
    <property type="term" value="F:DNA-binding transcription factor activity"/>
    <property type="evidence" value="ECO:0007669"/>
    <property type="project" value="TreeGrafter"/>
</dbReference>
<evidence type="ECO:0000313" key="7">
    <source>
        <dbReference type="Proteomes" id="UP000249451"/>
    </source>
</evidence>
<protein>
    <submittedName>
        <fullName evidence="6">TetR family transcriptional regulator</fullName>
    </submittedName>
</protein>